<comment type="similarity">
    <text evidence="2 10">Belongs to the 'phage' integrase family. XerC subfamily.</text>
</comment>
<feature type="domain" description="Tyr recombinase" evidence="12">
    <location>
        <begin position="120"/>
        <end position="315"/>
    </location>
</feature>
<dbReference type="SUPFAM" id="SSF56349">
    <property type="entry name" value="DNA breaking-rejoining enzymes"/>
    <property type="match status" value="1"/>
</dbReference>
<dbReference type="AlphaFoldDB" id="A0A433SDW0"/>
<comment type="subunit">
    <text evidence="10">Forms a cyclic heterotetrameric complex composed of two molecules of XerC and two molecules of XerD.</text>
</comment>
<dbReference type="InterPro" id="IPR002104">
    <property type="entry name" value="Integrase_catalytic"/>
</dbReference>
<keyword evidence="15" id="KW-1185">Reference proteome</keyword>
<feature type="active site" description="O-(3'-phospho-DNA)-tyrosine intermediate" evidence="10">
    <location>
        <position position="302"/>
    </location>
</feature>
<organism evidence="14 15">
    <name type="scientific">Saezia sanguinis</name>
    <dbReference type="NCBI Taxonomy" id="1965230"/>
    <lineage>
        <taxon>Bacteria</taxon>
        <taxon>Pseudomonadati</taxon>
        <taxon>Pseudomonadota</taxon>
        <taxon>Betaproteobacteria</taxon>
        <taxon>Burkholderiales</taxon>
        <taxon>Saeziaceae</taxon>
        <taxon>Saezia</taxon>
    </lineage>
</organism>
<evidence type="ECO:0000259" key="12">
    <source>
        <dbReference type="PROSITE" id="PS51898"/>
    </source>
</evidence>
<protein>
    <recommendedName>
        <fullName evidence="10 11">Tyrosine recombinase XerC</fullName>
    </recommendedName>
</protein>
<dbReference type="OrthoDB" id="9801717at2"/>
<comment type="caution">
    <text evidence="14">The sequence shown here is derived from an EMBL/GenBank/DDBJ whole genome shotgun (WGS) entry which is preliminary data.</text>
</comment>
<evidence type="ECO:0000256" key="8">
    <source>
        <dbReference type="ARBA" id="ARBA00023172"/>
    </source>
</evidence>
<dbReference type="Proteomes" id="UP000286947">
    <property type="component" value="Unassembled WGS sequence"/>
</dbReference>
<dbReference type="Gene3D" id="1.10.443.10">
    <property type="entry name" value="Intergrase catalytic core"/>
    <property type="match status" value="1"/>
</dbReference>
<dbReference type="InterPro" id="IPR023009">
    <property type="entry name" value="Tyrosine_recombinase_XerC/XerD"/>
</dbReference>
<keyword evidence="7 10" id="KW-0238">DNA-binding</keyword>
<evidence type="ECO:0000256" key="7">
    <source>
        <dbReference type="ARBA" id="ARBA00023125"/>
    </source>
</evidence>
<comment type="subcellular location">
    <subcellularLocation>
        <location evidence="1 10">Cytoplasm</location>
    </subcellularLocation>
</comment>
<dbReference type="CDD" id="cd00798">
    <property type="entry name" value="INT_XerDC_C"/>
    <property type="match status" value="1"/>
</dbReference>
<evidence type="ECO:0000256" key="2">
    <source>
        <dbReference type="ARBA" id="ARBA00006657"/>
    </source>
</evidence>
<dbReference type="NCBIfam" id="TIGR02224">
    <property type="entry name" value="recomb_XerC"/>
    <property type="match status" value="1"/>
</dbReference>
<evidence type="ECO:0000259" key="13">
    <source>
        <dbReference type="PROSITE" id="PS51900"/>
    </source>
</evidence>
<evidence type="ECO:0000256" key="1">
    <source>
        <dbReference type="ARBA" id="ARBA00004496"/>
    </source>
</evidence>
<keyword evidence="9 10" id="KW-0131">Cell cycle</keyword>
<feature type="active site" evidence="10">
    <location>
        <position position="267"/>
    </location>
</feature>
<feature type="domain" description="Core-binding (CB)" evidence="13">
    <location>
        <begin position="10"/>
        <end position="99"/>
    </location>
</feature>
<dbReference type="GO" id="GO:0051301">
    <property type="term" value="P:cell division"/>
    <property type="evidence" value="ECO:0007669"/>
    <property type="project" value="UniProtKB-UniRule"/>
</dbReference>
<name>A0A433SDW0_9BURK</name>
<keyword evidence="6 10" id="KW-0229">DNA integration</keyword>
<feature type="active site" evidence="10">
    <location>
        <position position="270"/>
    </location>
</feature>
<dbReference type="InterPro" id="IPR050090">
    <property type="entry name" value="Tyrosine_recombinase_XerCD"/>
</dbReference>
<dbReference type="GO" id="GO:0007059">
    <property type="term" value="P:chromosome segregation"/>
    <property type="evidence" value="ECO:0007669"/>
    <property type="project" value="UniProtKB-UniRule"/>
</dbReference>
<dbReference type="InterPro" id="IPR011931">
    <property type="entry name" value="Recomb_XerC"/>
</dbReference>
<evidence type="ECO:0000256" key="5">
    <source>
        <dbReference type="ARBA" id="ARBA00022829"/>
    </source>
</evidence>
<evidence type="ECO:0000256" key="3">
    <source>
        <dbReference type="ARBA" id="ARBA00022490"/>
    </source>
</evidence>
<evidence type="ECO:0000313" key="15">
    <source>
        <dbReference type="Proteomes" id="UP000286947"/>
    </source>
</evidence>
<evidence type="ECO:0000256" key="4">
    <source>
        <dbReference type="ARBA" id="ARBA00022618"/>
    </source>
</evidence>
<evidence type="ECO:0000256" key="9">
    <source>
        <dbReference type="ARBA" id="ARBA00023306"/>
    </source>
</evidence>
<evidence type="ECO:0000256" key="10">
    <source>
        <dbReference type="HAMAP-Rule" id="MF_01808"/>
    </source>
</evidence>
<evidence type="ECO:0000256" key="6">
    <source>
        <dbReference type="ARBA" id="ARBA00022908"/>
    </source>
</evidence>
<dbReference type="GO" id="GO:0003677">
    <property type="term" value="F:DNA binding"/>
    <property type="evidence" value="ECO:0007669"/>
    <property type="project" value="UniProtKB-UniRule"/>
</dbReference>
<dbReference type="GO" id="GO:0006313">
    <property type="term" value="P:DNA transposition"/>
    <property type="evidence" value="ECO:0007669"/>
    <property type="project" value="UniProtKB-UniRule"/>
</dbReference>
<dbReference type="Gene3D" id="1.10.150.130">
    <property type="match status" value="1"/>
</dbReference>
<gene>
    <name evidence="14" type="primary">xerC_2</name>
    <name evidence="10" type="synonym">xerC</name>
    <name evidence="14" type="ORF">CUZ56_00870</name>
</gene>
<dbReference type="GO" id="GO:0005737">
    <property type="term" value="C:cytoplasm"/>
    <property type="evidence" value="ECO:0007669"/>
    <property type="project" value="UniProtKB-SubCell"/>
</dbReference>
<proteinExistence type="inferred from homology"/>
<dbReference type="PROSITE" id="PS51898">
    <property type="entry name" value="TYR_RECOMBINASE"/>
    <property type="match status" value="1"/>
</dbReference>
<feature type="active site" evidence="10">
    <location>
        <position position="167"/>
    </location>
</feature>
<dbReference type="InterPro" id="IPR044068">
    <property type="entry name" value="CB"/>
</dbReference>
<dbReference type="InterPro" id="IPR004107">
    <property type="entry name" value="Integrase_SAM-like_N"/>
</dbReference>
<dbReference type="InterPro" id="IPR010998">
    <property type="entry name" value="Integrase_recombinase_N"/>
</dbReference>
<dbReference type="HAMAP" id="MF_01808">
    <property type="entry name" value="Recomb_XerC_XerD"/>
    <property type="match status" value="1"/>
</dbReference>
<keyword evidence="3 10" id="KW-0963">Cytoplasm</keyword>
<keyword evidence="8 10" id="KW-0233">DNA recombination</keyword>
<accession>A0A433SDW0</accession>
<dbReference type="EMBL" id="PQSP01000002">
    <property type="protein sequence ID" value="RUS66933.1"/>
    <property type="molecule type" value="Genomic_DNA"/>
</dbReference>
<comment type="function">
    <text evidence="10">Site-specific tyrosine recombinase, which acts by catalyzing the cutting and rejoining of the recombining DNA molecules. The XerC-XerD complex is essential to convert dimers of the bacterial chromosome into monomers to permit their segregation at cell division. It also contributes to the segregational stability of plasmids.</text>
</comment>
<dbReference type="PANTHER" id="PTHR30349">
    <property type="entry name" value="PHAGE INTEGRASE-RELATED"/>
    <property type="match status" value="1"/>
</dbReference>
<dbReference type="InterPro" id="IPR011010">
    <property type="entry name" value="DNA_brk_join_enz"/>
</dbReference>
<evidence type="ECO:0000313" key="14">
    <source>
        <dbReference type="EMBL" id="RUS66933.1"/>
    </source>
</evidence>
<reference evidence="14 15" key="1">
    <citation type="submission" date="2018-01" db="EMBL/GenBank/DDBJ databases">
        <title>Saezia sanguinis gen. nov., sp. nov., in the order Burkholderiales isolated from human blood.</title>
        <authorList>
            <person name="Medina-Pascual M.J."/>
            <person name="Valdezate S."/>
            <person name="Monzon S."/>
            <person name="Cuesta I."/>
            <person name="Carrasco G."/>
            <person name="Villalon P."/>
            <person name="Saez-Nieto J.A."/>
        </authorList>
    </citation>
    <scope>NUCLEOTIDE SEQUENCE [LARGE SCALE GENOMIC DNA]</scope>
    <source>
        <strain evidence="14 15">CNM695-12</strain>
    </source>
</reference>
<dbReference type="RefSeq" id="WP_126978603.1">
    <property type="nucleotide sequence ID" value="NZ_PQSP01000002.1"/>
</dbReference>
<dbReference type="Pfam" id="PF02899">
    <property type="entry name" value="Phage_int_SAM_1"/>
    <property type="match status" value="1"/>
</dbReference>
<dbReference type="PROSITE" id="PS51900">
    <property type="entry name" value="CB"/>
    <property type="match status" value="1"/>
</dbReference>
<sequence length="336" mass="37788">MNTPLPPASSQEPAAFMPYLEHLRYERRLAARSLERYRHDLAQLALLAQEHGLDLSTQYDQVQPFHLRSWLAKLHARGLAPRSIAHLLSAWRGWFRWLGQQQLISINPIDGIRAPKAGKPLPKALSVDQAMQLADYKEPPSTSDHQDMRLETRDHAIIELLYSCGLRIKELVGLDVVPSDHAAGWLDLQAGEAHVLGKGNKRRIVPIGSTAIHAIQNWLRVRSEFVREDPAPLFLGRNGTRLTDVQIRNRLRSRARHAGIAGKVHPHMLRHSFATHLLQSSGDLRAVQELLGHASISTTQVYTRLDFQHLAQVYDAAHPRAGNVPHTPTQPKPAKK</sequence>
<keyword evidence="4 10" id="KW-0132">Cell division</keyword>
<feature type="active site" evidence="10">
    <location>
        <position position="198"/>
    </location>
</feature>
<keyword evidence="5 10" id="KW-0159">Chromosome partition</keyword>
<dbReference type="GO" id="GO:0009037">
    <property type="term" value="F:tyrosine-based site-specific recombinase activity"/>
    <property type="evidence" value="ECO:0007669"/>
    <property type="project" value="UniProtKB-UniRule"/>
</dbReference>
<dbReference type="PANTHER" id="PTHR30349:SF81">
    <property type="entry name" value="TYROSINE RECOMBINASE XERC"/>
    <property type="match status" value="1"/>
</dbReference>
<feature type="active site" evidence="10">
    <location>
        <position position="293"/>
    </location>
</feature>
<evidence type="ECO:0000256" key="11">
    <source>
        <dbReference type="NCBIfam" id="TIGR02224"/>
    </source>
</evidence>
<dbReference type="Pfam" id="PF00589">
    <property type="entry name" value="Phage_integrase"/>
    <property type="match status" value="1"/>
</dbReference>
<dbReference type="InterPro" id="IPR013762">
    <property type="entry name" value="Integrase-like_cat_sf"/>
</dbReference>